<evidence type="ECO:0000313" key="1">
    <source>
        <dbReference type="EMBL" id="CAG9329845.1"/>
    </source>
</evidence>
<gene>
    <name evidence="1" type="ORF">BSTOLATCC_MIC49886</name>
</gene>
<comment type="caution">
    <text evidence="1">The sequence shown here is derived from an EMBL/GenBank/DDBJ whole genome shotgun (WGS) entry which is preliminary data.</text>
</comment>
<dbReference type="InterPro" id="IPR016181">
    <property type="entry name" value="Acyl_CoA_acyltransferase"/>
</dbReference>
<dbReference type="Proteomes" id="UP001162131">
    <property type="component" value="Unassembled WGS sequence"/>
</dbReference>
<name>A0AAU9JXK6_9CILI</name>
<dbReference type="AlphaFoldDB" id="A0AAU9JXK6"/>
<keyword evidence="2" id="KW-1185">Reference proteome</keyword>
<dbReference type="EMBL" id="CAJZBQ010000049">
    <property type="protein sequence ID" value="CAG9329845.1"/>
    <property type="molecule type" value="Genomic_DNA"/>
</dbReference>
<organism evidence="1 2">
    <name type="scientific">Blepharisma stoltei</name>
    <dbReference type="NCBI Taxonomy" id="1481888"/>
    <lineage>
        <taxon>Eukaryota</taxon>
        <taxon>Sar</taxon>
        <taxon>Alveolata</taxon>
        <taxon>Ciliophora</taxon>
        <taxon>Postciliodesmatophora</taxon>
        <taxon>Heterotrichea</taxon>
        <taxon>Heterotrichida</taxon>
        <taxon>Blepharismidae</taxon>
        <taxon>Blepharisma</taxon>
    </lineage>
</organism>
<sequence length="278" mass="31881">MLPIAARSFSKTTKICDLSWLFKADKLSPSFIKAVDSMPEYKLELENFSRGFVWKRGDIEFQIFDKNQLQGYREIIAQCFAYHSAFKKYVDFSYEEWRDYVLPELAEQTDFLKFSVAARVKGELAGVLYSMSWASRPQFPVYLKPNSKEVWEKLKNFAQLINKSIPFNFGEPDRSGKLSQGTLDRSSVLYLADVGVLPEFNGKNLSYDLMFLSASLGYLYELRYAMAVSFDVRSSFIQKLGGVSFKPIYFKDCEVEGIKQYPVAVEGEGVSCLFLNMS</sequence>
<evidence type="ECO:0000313" key="2">
    <source>
        <dbReference type="Proteomes" id="UP001162131"/>
    </source>
</evidence>
<protein>
    <submittedName>
        <fullName evidence="1">Uncharacterized protein</fullName>
    </submittedName>
</protein>
<accession>A0AAU9JXK6</accession>
<dbReference type="SUPFAM" id="SSF55729">
    <property type="entry name" value="Acyl-CoA N-acyltransferases (Nat)"/>
    <property type="match status" value="1"/>
</dbReference>
<dbReference type="Gene3D" id="3.40.630.30">
    <property type="match status" value="1"/>
</dbReference>
<proteinExistence type="predicted"/>
<reference evidence="1" key="1">
    <citation type="submission" date="2021-09" db="EMBL/GenBank/DDBJ databases">
        <authorList>
            <consortium name="AG Swart"/>
            <person name="Singh M."/>
            <person name="Singh A."/>
            <person name="Seah K."/>
            <person name="Emmerich C."/>
        </authorList>
    </citation>
    <scope>NUCLEOTIDE SEQUENCE</scope>
    <source>
        <strain evidence="1">ATCC30299</strain>
    </source>
</reference>